<comment type="pathway">
    <text evidence="1 14">Cofactor biosynthesis; FAD biosynthesis; FAD from FMN: step 1/1.</text>
</comment>
<keyword evidence="3 14" id="KW-0285">Flavoprotein</keyword>
<comment type="catalytic activity">
    <reaction evidence="12 14">
        <text>riboflavin + ATP = FMN + ADP + H(+)</text>
        <dbReference type="Rhea" id="RHEA:14357"/>
        <dbReference type="ChEBI" id="CHEBI:15378"/>
        <dbReference type="ChEBI" id="CHEBI:30616"/>
        <dbReference type="ChEBI" id="CHEBI:57986"/>
        <dbReference type="ChEBI" id="CHEBI:58210"/>
        <dbReference type="ChEBI" id="CHEBI:456216"/>
        <dbReference type="EC" id="2.7.1.26"/>
    </reaction>
</comment>
<dbReference type="InterPro" id="IPR014729">
    <property type="entry name" value="Rossmann-like_a/b/a_fold"/>
</dbReference>
<evidence type="ECO:0000256" key="6">
    <source>
        <dbReference type="ARBA" id="ARBA00022695"/>
    </source>
</evidence>
<keyword evidence="6 14" id="KW-0548">Nucleotidyltransferase</keyword>
<evidence type="ECO:0000256" key="4">
    <source>
        <dbReference type="ARBA" id="ARBA00022643"/>
    </source>
</evidence>
<dbReference type="EC" id="2.7.1.26" evidence="14"/>
<evidence type="ECO:0000256" key="9">
    <source>
        <dbReference type="ARBA" id="ARBA00022827"/>
    </source>
</evidence>
<sequence length="298" mass="33770">MEVLEFNENLKFDENLILVLGYFDGLHRGHQALFKQAREIASVLNLKIAVLTFPEKPTIAFQKFEPDLLLKLTSDDKRAKLFAENGVDYLVFQDFTSKFAHQTSAEFTQNFVKKFNPKVVVTGFDYTTGSDMKNLKSSDDFKVVIVPELADKVGKISSTRIRDAVKAGNVAKANELLGYAYETRGRVVHGFARGRQLGYPTANLVIKDYVHIPAAGVYTVDVAINQKILRGFASIGYNDTFNNKEKTIEVHIFDFSEEIYGEELTILWLDKIRDMIKFDGIDSLIAQMKSDETTARNW</sequence>
<dbReference type="EC" id="2.7.7.2" evidence="14"/>
<comment type="catalytic activity">
    <reaction evidence="13 14">
        <text>FMN + ATP + H(+) = FAD + diphosphate</text>
        <dbReference type="Rhea" id="RHEA:17237"/>
        <dbReference type="ChEBI" id="CHEBI:15378"/>
        <dbReference type="ChEBI" id="CHEBI:30616"/>
        <dbReference type="ChEBI" id="CHEBI:33019"/>
        <dbReference type="ChEBI" id="CHEBI:57692"/>
        <dbReference type="ChEBI" id="CHEBI:58210"/>
        <dbReference type="EC" id="2.7.7.2"/>
    </reaction>
</comment>
<dbReference type="SUPFAM" id="SSF82114">
    <property type="entry name" value="Riboflavin kinase-like"/>
    <property type="match status" value="1"/>
</dbReference>
<name>A0ABV9JDL7_9LACT</name>
<evidence type="ECO:0000256" key="7">
    <source>
        <dbReference type="ARBA" id="ARBA00022741"/>
    </source>
</evidence>
<keyword evidence="4 14" id="KW-0288">FMN</keyword>
<keyword evidence="17" id="KW-1185">Reference proteome</keyword>
<dbReference type="Gene3D" id="3.40.50.620">
    <property type="entry name" value="HUPs"/>
    <property type="match status" value="1"/>
</dbReference>
<reference evidence="17" key="1">
    <citation type="journal article" date="2019" name="Int. J. Syst. Evol. Microbiol.">
        <title>The Global Catalogue of Microorganisms (GCM) 10K type strain sequencing project: providing services to taxonomists for standard genome sequencing and annotation.</title>
        <authorList>
            <consortium name="The Broad Institute Genomics Platform"/>
            <consortium name="The Broad Institute Genome Sequencing Center for Infectious Disease"/>
            <person name="Wu L."/>
            <person name="Ma J."/>
        </authorList>
    </citation>
    <scope>NUCLEOTIDE SEQUENCE [LARGE SCALE GENOMIC DNA]</scope>
    <source>
        <strain evidence="17">CCUG 63287</strain>
    </source>
</reference>
<dbReference type="InterPro" id="IPR023468">
    <property type="entry name" value="Riboflavin_kinase"/>
</dbReference>
<dbReference type="PIRSF" id="PIRSF004491">
    <property type="entry name" value="FAD_Synth"/>
    <property type="match status" value="1"/>
</dbReference>
<protein>
    <recommendedName>
        <fullName evidence="14">Riboflavin biosynthesis protein</fullName>
    </recommendedName>
    <domain>
        <recommendedName>
            <fullName evidence="14">Riboflavin kinase</fullName>
            <ecNumber evidence="14">2.7.1.26</ecNumber>
        </recommendedName>
        <alternativeName>
            <fullName evidence="14">Flavokinase</fullName>
        </alternativeName>
    </domain>
    <domain>
        <recommendedName>
            <fullName evidence="14">FMN adenylyltransferase</fullName>
            <ecNumber evidence="14">2.7.7.2</ecNumber>
        </recommendedName>
        <alternativeName>
            <fullName evidence="14">FAD pyrophosphorylase</fullName>
        </alternativeName>
        <alternativeName>
            <fullName evidence="14">FAD synthase</fullName>
        </alternativeName>
    </domain>
</protein>
<organism evidence="16 17">
    <name type="scientific">Lactococcus nasutitermitis</name>
    <dbReference type="NCBI Taxonomy" id="1652957"/>
    <lineage>
        <taxon>Bacteria</taxon>
        <taxon>Bacillati</taxon>
        <taxon>Bacillota</taxon>
        <taxon>Bacilli</taxon>
        <taxon>Lactobacillales</taxon>
        <taxon>Streptococcaceae</taxon>
        <taxon>Lactococcus</taxon>
    </lineage>
</organism>
<dbReference type="InterPro" id="IPR023465">
    <property type="entry name" value="Riboflavin_kinase_dom_sf"/>
</dbReference>
<accession>A0ABV9JDL7</accession>
<dbReference type="CDD" id="cd02064">
    <property type="entry name" value="FAD_synthetase_N"/>
    <property type="match status" value="1"/>
</dbReference>
<dbReference type="InterPro" id="IPR015864">
    <property type="entry name" value="FAD_synthase"/>
</dbReference>
<dbReference type="Gene3D" id="2.40.30.30">
    <property type="entry name" value="Riboflavin kinase-like"/>
    <property type="match status" value="1"/>
</dbReference>
<dbReference type="EMBL" id="JBHSGD010000005">
    <property type="protein sequence ID" value="MFC4652571.1"/>
    <property type="molecule type" value="Genomic_DNA"/>
</dbReference>
<dbReference type="RefSeq" id="WP_213535993.1">
    <property type="nucleotide sequence ID" value="NZ_BOVQ01000005.1"/>
</dbReference>
<dbReference type="PANTHER" id="PTHR22749">
    <property type="entry name" value="RIBOFLAVIN KINASE/FMN ADENYLYLTRANSFERASE"/>
    <property type="match status" value="1"/>
</dbReference>
<proteinExistence type="inferred from homology"/>
<comment type="caution">
    <text evidence="16">The sequence shown here is derived from an EMBL/GenBank/DDBJ whole genome shotgun (WGS) entry which is preliminary data.</text>
</comment>
<dbReference type="GO" id="GO:0008531">
    <property type="term" value="F:riboflavin kinase activity"/>
    <property type="evidence" value="ECO:0007669"/>
    <property type="project" value="UniProtKB-EC"/>
</dbReference>
<dbReference type="Pfam" id="PF01687">
    <property type="entry name" value="Flavokinase"/>
    <property type="match status" value="1"/>
</dbReference>
<evidence type="ECO:0000313" key="17">
    <source>
        <dbReference type="Proteomes" id="UP001595987"/>
    </source>
</evidence>
<evidence type="ECO:0000313" key="16">
    <source>
        <dbReference type="EMBL" id="MFC4652571.1"/>
    </source>
</evidence>
<evidence type="ECO:0000256" key="3">
    <source>
        <dbReference type="ARBA" id="ARBA00022630"/>
    </source>
</evidence>
<evidence type="ECO:0000256" key="8">
    <source>
        <dbReference type="ARBA" id="ARBA00022777"/>
    </source>
</evidence>
<comment type="pathway">
    <text evidence="2 14">Cofactor biosynthesis; FMN biosynthesis; FMN from riboflavin (ATP route): step 1/1.</text>
</comment>
<evidence type="ECO:0000256" key="10">
    <source>
        <dbReference type="ARBA" id="ARBA00022840"/>
    </source>
</evidence>
<evidence type="ECO:0000256" key="2">
    <source>
        <dbReference type="ARBA" id="ARBA00005201"/>
    </source>
</evidence>
<evidence type="ECO:0000256" key="12">
    <source>
        <dbReference type="ARBA" id="ARBA00047880"/>
    </source>
</evidence>
<dbReference type="SMART" id="SM00904">
    <property type="entry name" value="Flavokinase"/>
    <property type="match status" value="1"/>
</dbReference>
<keyword evidence="11" id="KW-0511">Multifunctional enzyme</keyword>
<gene>
    <name evidence="16" type="ORF">ACFO26_06580</name>
</gene>
<keyword evidence="9 14" id="KW-0274">FAD</keyword>
<evidence type="ECO:0000259" key="15">
    <source>
        <dbReference type="SMART" id="SM00904"/>
    </source>
</evidence>
<evidence type="ECO:0000256" key="13">
    <source>
        <dbReference type="ARBA" id="ARBA00049494"/>
    </source>
</evidence>
<dbReference type="InterPro" id="IPR002606">
    <property type="entry name" value="Riboflavin_kinase_bac"/>
</dbReference>
<dbReference type="Proteomes" id="UP001595987">
    <property type="component" value="Unassembled WGS sequence"/>
</dbReference>
<keyword evidence="7 14" id="KW-0547">Nucleotide-binding</keyword>
<dbReference type="Pfam" id="PF06574">
    <property type="entry name" value="FAD_syn"/>
    <property type="match status" value="1"/>
</dbReference>
<dbReference type="GO" id="GO:0003919">
    <property type="term" value="F:FMN adenylyltransferase activity"/>
    <property type="evidence" value="ECO:0007669"/>
    <property type="project" value="UniProtKB-EC"/>
</dbReference>
<keyword evidence="10 14" id="KW-0067">ATP-binding</keyword>
<keyword evidence="5 14" id="KW-0808">Transferase</keyword>
<comment type="similarity">
    <text evidence="14">Belongs to the ribF family.</text>
</comment>
<feature type="domain" description="Riboflavin kinase" evidence="15">
    <location>
        <begin position="176"/>
        <end position="298"/>
    </location>
</feature>
<dbReference type="InterPro" id="IPR015865">
    <property type="entry name" value="Riboflavin_kinase_bac/euk"/>
</dbReference>
<evidence type="ECO:0000256" key="14">
    <source>
        <dbReference type="PIRNR" id="PIRNR004491"/>
    </source>
</evidence>
<evidence type="ECO:0000256" key="1">
    <source>
        <dbReference type="ARBA" id="ARBA00004726"/>
    </source>
</evidence>
<evidence type="ECO:0000256" key="11">
    <source>
        <dbReference type="ARBA" id="ARBA00023268"/>
    </source>
</evidence>
<dbReference type="NCBIfam" id="NF004158">
    <property type="entry name" value="PRK05627.1-1"/>
    <property type="match status" value="1"/>
</dbReference>
<dbReference type="SUPFAM" id="SSF52374">
    <property type="entry name" value="Nucleotidylyl transferase"/>
    <property type="match status" value="1"/>
</dbReference>
<keyword evidence="8 14" id="KW-0418">Kinase</keyword>
<evidence type="ECO:0000256" key="5">
    <source>
        <dbReference type="ARBA" id="ARBA00022679"/>
    </source>
</evidence>
<dbReference type="NCBIfam" id="TIGR00083">
    <property type="entry name" value="ribF"/>
    <property type="match status" value="1"/>
</dbReference>
<dbReference type="PANTHER" id="PTHR22749:SF6">
    <property type="entry name" value="RIBOFLAVIN KINASE"/>
    <property type="match status" value="1"/>
</dbReference>